<keyword evidence="1" id="KW-0732">Signal</keyword>
<evidence type="ECO:0000256" key="1">
    <source>
        <dbReference type="SAM" id="SignalP"/>
    </source>
</evidence>
<reference evidence="3" key="1">
    <citation type="journal article" date="2019" name="Int. J. Syst. Evol. Microbiol.">
        <title>The Global Catalogue of Microorganisms (GCM) 10K type strain sequencing project: providing services to taxonomists for standard genome sequencing and annotation.</title>
        <authorList>
            <consortium name="The Broad Institute Genomics Platform"/>
            <consortium name="The Broad Institute Genome Sequencing Center for Infectious Disease"/>
            <person name="Wu L."/>
            <person name="Ma J."/>
        </authorList>
    </citation>
    <scope>NUCLEOTIDE SEQUENCE [LARGE SCALE GENOMIC DNA]</scope>
    <source>
        <strain evidence="3">KCTC 42739</strain>
    </source>
</reference>
<dbReference type="RefSeq" id="WP_261295789.1">
    <property type="nucleotide sequence ID" value="NZ_JANQBK010000019.1"/>
</dbReference>
<evidence type="ECO:0008006" key="4">
    <source>
        <dbReference type="Google" id="ProtNLM"/>
    </source>
</evidence>
<organism evidence="2 3">
    <name type="scientific">Sphingomonas hylomeconis</name>
    <dbReference type="NCBI Taxonomy" id="1395958"/>
    <lineage>
        <taxon>Bacteria</taxon>
        <taxon>Pseudomonadati</taxon>
        <taxon>Pseudomonadota</taxon>
        <taxon>Alphaproteobacteria</taxon>
        <taxon>Sphingomonadales</taxon>
        <taxon>Sphingomonadaceae</taxon>
        <taxon>Sphingomonas</taxon>
    </lineage>
</organism>
<proteinExistence type="predicted"/>
<dbReference type="Proteomes" id="UP001595713">
    <property type="component" value="Unassembled WGS sequence"/>
</dbReference>
<protein>
    <recommendedName>
        <fullName evidence="4">Cytochrome c family protein</fullName>
    </recommendedName>
</protein>
<evidence type="ECO:0000313" key="3">
    <source>
        <dbReference type="Proteomes" id="UP001595713"/>
    </source>
</evidence>
<feature type="chain" id="PRO_5045691408" description="Cytochrome c family protein" evidence="1">
    <location>
        <begin position="24"/>
        <end position="409"/>
    </location>
</feature>
<dbReference type="EMBL" id="JBHRXP010000003">
    <property type="protein sequence ID" value="MFC3580317.1"/>
    <property type="molecule type" value="Genomic_DNA"/>
</dbReference>
<accession>A0ABV7SXH9</accession>
<comment type="caution">
    <text evidence="2">The sequence shown here is derived from an EMBL/GenBank/DDBJ whole genome shotgun (WGS) entry which is preliminary data.</text>
</comment>
<evidence type="ECO:0000313" key="2">
    <source>
        <dbReference type="EMBL" id="MFC3580317.1"/>
    </source>
</evidence>
<sequence>MTWKLVGVVAALGAAGLVGVEIAAQEAATTPTYPQGQTMPWGQTSDQIAWLTFAQIVAPSGAPNVKAAEFETWASDQDIYRTNPVWPALGTAKKLQMSALGRAGLTHGAPRTRGALIVSPNGCSPPGGMPPQGTAGIGSGYPAGACVGEEVRRNWASYQYIVRNNLYTQAGMAKAFANAGLTVSLPSDAVEFKGDWVPVATLKTWLGLTDAQVAQEYYVNSATAGGVTTSYALVSFHFSTKQQGNWVWSDFEHERNPGRCDTIGCHDSYGAATANVQPNAKPWQQYGACAKTPQVAALLGAAQLDRVWNHYCLKGSQVTFTQPDGKTPVLLGNSMIEAIAADVPIAQSSCQTCHAVASFDKNGQPNFNALGQSPIGNVDPKLMTGYKSADFLWGILFAPSGSSAKARRN</sequence>
<feature type="signal peptide" evidence="1">
    <location>
        <begin position="1"/>
        <end position="23"/>
    </location>
</feature>
<keyword evidence="3" id="KW-1185">Reference proteome</keyword>
<name>A0ABV7SXH9_9SPHN</name>
<gene>
    <name evidence="2" type="ORF">ACFONA_09095</name>
</gene>